<dbReference type="InterPro" id="IPR002734">
    <property type="entry name" value="RibDG_C"/>
</dbReference>
<dbReference type="SUPFAM" id="SSF53597">
    <property type="entry name" value="Dihydrofolate reductase-like"/>
    <property type="match status" value="1"/>
</dbReference>
<dbReference type="GO" id="GO:0009231">
    <property type="term" value="P:riboflavin biosynthetic process"/>
    <property type="evidence" value="ECO:0007669"/>
    <property type="project" value="InterPro"/>
</dbReference>
<sequence>MKISVFCGVSVDGFLARPDHTLDFLDTGGQEPHGFEEFYGSVDVVVIGRKTLEVVLTFGGWSYGNKPVVVLSSGMLNFSSVKGGVVEQMSGEPAEIVAKLQDRGFKHAYVDGGITIQRFLVAGLVDRMVITRVPLLIGAGIPLFGPVPRDISLRHVATRCYKGDLVQSEYELDRDPHNTDGGWLKAV</sequence>
<organism evidence="2">
    <name type="scientific">Tunturiibacter psychrotolerans</name>
    <dbReference type="NCBI Taxonomy" id="3069686"/>
    <lineage>
        <taxon>Bacteria</taxon>
        <taxon>Pseudomonadati</taxon>
        <taxon>Acidobacteriota</taxon>
        <taxon>Terriglobia</taxon>
        <taxon>Terriglobales</taxon>
        <taxon>Acidobacteriaceae</taxon>
        <taxon>Tunturiibacter</taxon>
    </lineage>
</organism>
<dbReference type="InterPro" id="IPR024072">
    <property type="entry name" value="DHFR-like_dom_sf"/>
</dbReference>
<dbReference type="AlphaFoldDB" id="A0AAU7ZWK0"/>
<gene>
    <name evidence="2" type="ORF">RBB77_10360</name>
</gene>
<evidence type="ECO:0000313" key="2">
    <source>
        <dbReference type="EMBL" id="XCB35274.1"/>
    </source>
</evidence>
<reference evidence="2" key="2">
    <citation type="journal article" date="2024" name="Environ. Microbiol.">
        <title>Genome analysis and description of Tunturibacter gen. nov. expands the diversity of Terriglobia in tundra soils.</title>
        <authorList>
            <person name="Messyasz A."/>
            <person name="Mannisto M.K."/>
            <person name="Kerkhof L.J."/>
            <person name="Haggblom M.M."/>
        </authorList>
    </citation>
    <scope>NUCLEOTIDE SEQUENCE</scope>
    <source>
        <strain evidence="2">X5P6</strain>
    </source>
</reference>
<name>A0AAU7ZWK0_9BACT</name>
<feature type="domain" description="Bacterial bifunctional deaminase-reductase C-terminal" evidence="1">
    <location>
        <begin position="3"/>
        <end position="159"/>
    </location>
</feature>
<dbReference type="GO" id="GO:0008703">
    <property type="term" value="F:5-amino-6-(5-phosphoribosylamino)uracil reductase activity"/>
    <property type="evidence" value="ECO:0007669"/>
    <property type="project" value="InterPro"/>
</dbReference>
<dbReference type="PANTHER" id="PTHR38011">
    <property type="entry name" value="DIHYDROFOLATE REDUCTASE FAMILY PROTEIN (AFU_ORTHOLOGUE AFUA_8G06820)"/>
    <property type="match status" value="1"/>
</dbReference>
<dbReference type="Pfam" id="PF01872">
    <property type="entry name" value="RibD_C"/>
    <property type="match status" value="1"/>
</dbReference>
<dbReference type="EMBL" id="CP132942">
    <property type="protein sequence ID" value="XCB35274.1"/>
    <property type="molecule type" value="Genomic_DNA"/>
</dbReference>
<evidence type="ECO:0000259" key="1">
    <source>
        <dbReference type="Pfam" id="PF01872"/>
    </source>
</evidence>
<protein>
    <submittedName>
        <fullName evidence="2">Dihydrofolate reductase family protein</fullName>
    </submittedName>
</protein>
<dbReference type="InterPro" id="IPR050765">
    <property type="entry name" value="Riboflavin_Biosynth_HTPR"/>
</dbReference>
<dbReference type="Gene3D" id="3.40.430.10">
    <property type="entry name" value="Dihydrofolate Reductase, subunit A"/>
    <property type="match status" value="1"/>
</dbReference>
<proteinExistence type="predicted"/>
<reference evidence="2" key="1">
    <citation type="submission" date="2023-08" db="EMBL/GenBank/DDBJ databases">
        <authorList>
            <person name="Messyasz A."/>
            <person name="Mannisto M.K."/>
            <person name="Kerkhof L.J."/>
            <person name="Haggblom M."/>
        </authorList>
    </citation>
    <scope>NUCLEOTIDE SEQUENCE</scope>
    <source>
        <strain evidence="2">X5P6</strain>
    </source>
</reference>
<dbReference type="RefSeq" id="WP_353067162.1">
    <property type="nucleotide sequence ID" value="NZ_CP132942.1"/>
</dbReference>
<dbReference type="KEGG" id="tpsc:RBB77_10360"/>
<dbReference type="PANTHER" id="PTHR38011:SF11">
    <property type="entry name" value="2,5-DIAMINO-6-RIBOSYLAMINO-4(3H)-PYRIMIDINONE 5'-PHOSPHATE REDUCTASE"/>
    <property type="match status" value="1"/>
</dbReference>
<accession>A0AAU7ZWK0</accession>